<keyword evidence="16" id="KW-1185">Reference proteome</keyword>
<dbReference type="InterPro" id="IPR003660">
    <property type="entry name" value="HAMP_dom"/>
</dbReference>
<dbReference type="Pfam" id="PF00512">
    <property type="entry name" value="HisKA"/>
    <property type="match status" value="1"/>
</dbReference>
<dbReference type="InterPro" id="IPR004358">
    <property type="entry name" value="Sig_transdc_His_kin-like_C"/>
</dbReference>
<organism evidence="15 16">
    <name type="scientific">Microbaculum marinisediminis</name>
    <dbReference type="NCBI Taxonomy" id="2931392"/>
    <lineage>
        <taxon>Bacteria</taxon>
        <taxon>Pseudomonadati</taxon>
        <taxon>Pseudomonadota</taxon>
        <taxon>Alphaproteobacteria</taxon>
        <taxon>Hyphomicrobiales</taxon>
        <taxon>Tepidamorphaceae</taxon>
        <taxon>Microbaculum</taxon>
    </lineage>
</organism>
<feature type="region of interest" description="Disordered" evidence="11">
    <location>
        <begin position="1"/>
        <end position="23"/>
    </location>
</feature>
<accession>A0AAW5QVQ8</accession>
<dbReference type="SUPFAM" id="SSF158472">
    <property type="entry name" value="HAMP domain-like"/>
    <property type="match status" value="1"/>
</dbReference>
<comment type="subcellular location">
    <subcellularLocation>
        <location evidence="2">Membrane</location>
    </subcellularLocation>
</comment>
<keyword evidence="9" id="KW-0902">Two-component regulatory system</keyword>
<dbReference type="CDD" id="cd06225">
    <property type="entry name" value="HAMP"/>
    <property type="match status" value="1"/>
</dbReference>
<keyword evidence="10 12" id="KW-0472">Membrane</keyword>
<dbReference type="InterPro" id="IPR025919">
    <property type="entry name" value="Stimulus_sens_dom"/>
</dbReference>
<dbReference type="Pfam" id="PF13756">
    <property type="entry name" value="Stimulus_sens_1"/>
    <property type="match status" value="1"/>
</dbReference>
<evidence type="ECO:0000256" key="10">
    <source>
        <dbReference type="ARBA" id="ARBA00023136"/>
    </source>
</evidence>
<dbReference type="InterPro" id="IPR036097">
    <property type="entry name" value="HisK_dim/P_sf"/>
</dbReference>
<feature type="transmembrane region" description="Helical" evidence="12">
    <location>
        <begin position="50"/>
        <end position="69"/>
    </location>
</feature>
<dbReference type="InterPro" id="IPR025908">
    <property type="entry name" value="Sensor_TM1"/>
</dbReference>
<dbReference type="InterPro" id="IPR003594">
    <property type="entry name" value="HATPase_dom"/>
</dbReference>
<keyword evidence="4" id="KW-0597">Phosphoprotein</keyword>
<feature type="domain" description="HAMP" evidence="14">
    <location>
        <begin position="304"/>
        <end position="359"/>
    </location>
</feature>
<dbReference type="GO" id="GO:0000155">
    <property type="term" value="F:phosphorelay sensor kinase activity"/>
    <property type="evidence" value="ECO:0007669"/>
    <property type="project" value="InterPro"/>
</dbReference>
<reference evidence="15 16" key="1">
    <citation type="submission" date="2022-04" db="EMBL/GenBank/DDBJ databases">
        <authorList>
            <person name="Ye Y.-Q."/>
            <person name="Du Z.-J."/>
        </authorList>
    </citation>
    <scope>NUCLEOTIDE SEQUENCE [LARGE SCALE GENOMIC DNA]</scope>
    <source>
        <strain evidence="15 16">A6E488</strain>
    </source>
</reference>
<dbReference type="PROSITE" id="PS50109">
    <property type="entry name" value="HIS_KIN"/>
    <property type="match status" value="1"/>
</dbReference>
<comment type="catalytic activity">
    <reaction evidence="1">
        <text>ATP + protein L-histidine = ADP + protein N-phospho-L-histidine.</text>
        <dbReference type="EC" id="2.7.13.3"/>
    </reaction>
</comment>
<evidence type="ECO:0000256" key="4">
    <source>
        <dbReference type="ARBA" id="ARBA00022553"/>
    </source>
</evidence>
<dbReference type="PROSITE" id="PS50885">
    <property type="entry name" value="HAMP"/>
    <property type="match status" value="1"/>
</dbReference>
<evidence type="ECO:0000256" key="12">
    <source>
        <dbReference type="SAM" id="Phobius"/>
    </source>
</evidence>
<dbReference type="InterPro" id="IPR003661">
    <property type="entry name" value="HisK_dim/P_dom"/>
</dbReference>
<evidence type="ECO:0000256" key="6">
    <source>
        <dbReference type="ARBA" id="ARBA00022692"/>
    </source>
</evidence>
<dbReference type="SMART" id="SM00304">
    <property type="entry name" value="HAMP"/>
    <property type="match status" value="1"/>
</dbReference>
<dbReference type="GO" id="GO:0016020">
    <property type="term" value="C:membrane"/>
    <property type="evidence" value="ECO:0007669"/>
    <property type="project" value="UniProtKB-SubCell"/>
</dbReference>
<dbReference type="PRINTS" id="PR00344">
    <property type="entry name" value="BCTRLSENSOR"/>
</dbReference>
<keyword evidence="6 12" id="KW-0812">Transmembrane</keyword>
<name>A0AAW5QVQ8_9HYPH</name>
<evidence type="ECO:0000256" key="9">
    <source>
        <dbReference type="ARBA" id="ARBA00023012"/>
    </source>
</evidence>
<evidence type="ECO:0000256" key="7">
    <source>
        <dbReference type="ARBA" id="ARBA00022777"/>
    </source>
</evidence>
<dbReference type="EC" id="2.7.13.3" evidence="3"/>
<evidence type="ECO:0000313" key="15">
    <source>
        <dbReference type="EMBL" id="MCT8971987.1"/>
    </source>
</evidence>
<dbReference type="Pfam" id="PF00672">
    <property type="entry name" value="HAMP"/>
    <property type="match status" value="1"/>
</dbReference>
<evidence type="ECO:0000256" key="11">
    <source>
        <dbReference type="SAM" id="MobiDB-lite"/>
    </source>
</evidence>
<feature type="transmembrane region" description="Helical" evidence="12">
    <location>
        <begin position="283"/>
        <end position="303"/>
    </location>
</feature>
<evidence type="ECO:0000259" key="13">
    <source>
        <dbReference type="PROSITE" id="PS50109"/>
    </source>
</evidence>
<sequence length="603" mass="66095">MAVEAERGWRAGQEDEVRTEQADAGEAAGRRRYVRRFFGDYVFSSLTKRIAILNLAGLVAMVSAILYLNQFREGLIDARVESLLTQGEIIAGAIAASGAYDPDALRVDPEIFFELGAGQSVSPTEEQLGVVDFLINPEQVAPILRRLISPTRTRARIYDRDGFLILDSRHIFSRGQILRYELPAPGGNERNVFERAWEALRLWLRRGELPLYEEIGADGGRSYAEVDAALNGSSASVVRVNDKGEMIVSVAVPIQRFRAVHGALLLSTQGGDIDSIVAAERMAILRIFLVAAVVTLGLSILLASTIAGPVHRLAAAAERVRYGTRARAEIPDFTDRNDEIGHLSRALRSMTRALYQRIEAIESFAADVAHELKNPLTSLRSAVETLPLARTEEDRERLLAIVQQDVKRLNRLITDISDASRLDAELARTEAEPVDIVELLETVVTLANEMRREGQAEVKLTIAKPASPSDYFVIGHDTRLGQVVNNLVDNAKSFSPADGTVHVSTRRVRDEVEIVVDDDGPGIPAETAHRIFERFYTDRGEREAFGNHSGLGLSISRQIVEALGGRITAENRISSGEKDGKPAGSVLGARFVVRLPAAGRKAS</sequence>
<dbReference type="Proteomes" id="UP001320898">
    <property type="component" value="Unassembled WGS sequence"/>
</dbReference>
<comment type="caution">
    <text evidence="15">The sequence shown here is derived from an EMBL/GenBank/DDBJ whole genome shotgun (WGS) entry which is preliminary data.</text>
</comment>
<evidence type="ECO:0000259" key="14">
    <source>
        <dbReference type="PROSITE" id="PS50885"/>
    </source>
</evidence>
<dbReference type="RefSeq" id="WP_261615568.1">
    <property type="nucleotide sequence ID" value="NZ_JALIDZ010000004.1"/>
</dbReference>
<dbReference type="Pfam" id="PF13755">
    <property type="entry name" value="Sensor_TM1"/>
    <property type="match status" value="1"/>
</dbReference>
<dbReference type="Gene3D" id="6.10.340.10">
    <property type="match status" value="1"/>
</dbReference>
<dbReference type="InterPro" id="IPR005467">
    <property type="entry name" value="His_kinase_dom"/>
</dbReference>
<feature type="compositionally biased region" description="Basic and acidic residues" evidence="11">
    <location>
        <begin position="1"/>
        <end position="21"/>
    </location>
</feature>
<dbReference type="AlphaFoldDB" id="A0AAW5QVQ8"/>
<evidence type="ECO:0000256" key="1">
    <source>
        <dbReference type="ARBA" id="ARBA00000085"/>
    </source>
</evidence>
<evidence type="ECO:0000256" key="2">
    <source>
        <dbReference type="ARBA" id="ARBA00004370"/>
    </source>
</evidence>
<evidence type="ECO:0000256" key="5">
    <source>
        <dbReference type="ARBA" id="ARBA00022679"/>
    </source>
</evidence>
<dbReference type="Pfam" id="PF02518">
    <property type="entry name" value="HATPase_c"/>
    <property type="match status" value="1"/>
</dbReference>
<evidence type="ECO:0000256" key="8">
    <source>
        <dbReference type="ARBA" id="ARBA00022989"/>
    </source>
</evidence>
<evidence type="ECO:0000256" key="3">
    <source>
        <dbReference type="ARBA" id="ARBA00012438"/>
    </source>
</evidence>
<protein>
    <recommendedName>
        <fullName evidence="3">histidine kinase</fullName>
        <ecNumber evidence="3">2.7.13.3</ecNumber>
    </recommendedName>
</protein>
<dbReference type="PANTHER" id="PTHR45436">
    <property type="entry name" value="SENSOR HISTIDINE KINASE YKOH"/>
    <property type="match status" value="1"/>
</dbReference>
<dbReference type="SMART" id="SM00387">
    <property type="entry name" value="HATPase_c"/>
    <property type="match status" value="1"/>
</dbReference>
<keyword evidence="8 12" id="KW-1133">Transmembrane helix</keyword>
<dbReference type="InterPro" id="IPR050428">
    <property type="entry name" value="TCS_sensor_his_kinase"/>
</dbReference>
<evidence type="ECO:0000313" key="16">
    <source>
        <dbReference type="Proteomes" id="UP001320898"/>
    </source>
</evidence>
<dbReference type="SMART" id="SM00388">
    <property type="entry name" value="HisKA"/>
    <property type="match status" value="1"/>
</dbReference>
<proteinExistence type="predicted"/>
<dbReference type="CDD" id="cd00082">
    <property type="entry name" value="HisKA"/>
    <property type="match status" value="1"/>
</dbReference>
<gene>
    <name evidence="15" type="ORF">MUB46_08990</name>
</gene>
<dbReference type="PANTHER" id="PTHR45436:SF5">
    <property type="entry name" value="SENSOR HISTIDINE KINASE TRCS"/>
    <property type="match status" value="1"/>
</dbReference>
<keyword evidence="7 15" id="KW-0418">Kinase</keyword>
<dbReference type="SUPFAM" id="SSF55874">
    <property type="entry name" value="ATPase domain of HSP90 chaperone/DNA topoisomerase II/histidine kinase"/>
    <property type="match status" value="1"/>
</dbReference>
<dbReference type="EMBL" id="JALIDZ010000004">
    <property type="protein sequence ID" value="MCT8971987.1"/>
    <property type="molecule type" value="Genomic_DNA"/>
</dbReference>
<keyword evidence="5" id="KW-0808">Transferase</keyword>
<dbReference type="Gene3D" id="1.10.287.130">
    <property type="match status" value="1"/>
</dbReference>
<feature type="domain" description="Histidine kinase" evidence="13">
    <location>
        <begin position="367"/>
        <end position="599"/>
    </location>
</feature>
<dbReference type="SUPFAM" id="SSF47384">
    <property type="entry name" value="Homodimeric domain of signal transducing histidine kinase"/>
    <property type="match status" value="1"/>
</dbReference>
<dbReference type="Gene3D" id="3.30.565.10">
    <property type="entry name" value="Histidine kinase-like ATPase, C-terminal domain"/>
    <property type="match status" value="1"/>
</dbReference>
<dbReference type="InterPro" id="IPR036890">
    <property type="entry name" value="HATPase_C_sf"/>
</dbReference>